<feature type="compositionally biased region" description="Low complexity" evidence="1">
    <location>
        <begin position="317"/>
        <end position="346"/>
    </location>
</feature>
<dbReference type="SUPFAM" id="SSF81606">
    <property type="entry name" value="PP2C-like"/>
    <property type="match status" value="1"/>
</dbReference>
<accession>A0AAU8JS10</accession>
<name>A0AAU8JS10_9ACTN</name>
<feature type="compositionally biased region" description="Polar residues" evidence="1">
    <location>
        <begin position="232"/>
        <end position="241"/>
    </location>
</feature>
<feature type="region of interest" description="Disordered" evidence="1">
    <location>
        <begin position="1"/>
        <end position="21"/>
    </location>
</feature>
<feature type="compositionally biased region" description="Pro residues" evidence="1">
    <location>
        <begin position="347"/>
        <end position="357"/>
    </location>
</feature>
<feature type="compositionally biased region" description="Low complexity" evidence="1">
    <location>
        <begin position="144"/>
        <end position="161"/>
    </location>
</feature>
<reference evidence="2" key="1">
    <citation type="submission" date="2024-06" db="EMBL/GenBank/DDBJ databases">
        <title>The genome sequences of Kitasatospora sp. strain HUAS MG31.</title>
        <authorList>
            <person name="Mo P."/>
        </authorList>
    </citation>
    <scope>NUCLEOTIDE SEQUENCE</scope>
    <source>
        <strain evidence="2">HUAS MG31</strain>
    </source>
</reference>
<feature type="region of interest" description="Disordered" evidence="1">
    <location>
        <begin position="516"/>
        <end position="539"/>
    </location>
</feature>
<gene>
    <name evidence="2" type="ORF">ABWK59_09050</name>
</gene>
<dbReference type="RefSeq" id="WP_354639424.1">
    <property type="nucleotide sequence ID" value="NZ_CP159872.1"/>
</dbReference>
<organism evidence="2">
    <name type="scientific">Kitasatospora camelliae</name>
    <dbReference type="NCBI Taxonomy" id="3156397"/>
    <lineage>
        <taxon>Bacteria</taxon>
        <taxon>Bacillati</taxon>
        <taxon>Actinomycetota</taxon>
        <taxon>Actinomycetes</taxon>
        <taxon>Kitasatosporales</taxon>
        <taxon>Streptomycetaceae</taxon>
        <taxon>Kitasatospora</taxon>
    </lineage>
</organism>
<sequence>MSDLSDHGTPPQPHRPADGWWHAVYAGPAGTLPDTPDARPDTGTVDDWFAAAAGVVAPRHSPAGVRATAAEEPTAVPVSAGEPATAAGEPAVLVGEHATAAGSRAPEWPEPEAPVLAVQPEEVSVNDWFDSALGMIGPQRTGDPAAVEAPAPASAPAAEPVRAPERAGPSWRAGLPDPAPEAAPVSAPAAEAEDRTPATPPSAASQPEREPEPVSGEAPSGAGGASGAPQGTRSPWWTDTSPARGGAPVTPGPRKPRPAESPAADTARPDAPVPARTDPRRLPATGGGSPEETGPAPDRARPPRMSLEKPPVPAPGEPSAHEPAVPVEAAEAVPTAEPHPAAVPAAVPAPAPAPEPPAAEAGLPPLRRPRVEPPVPHVGERPPTYGPEPTAVPAGDPDLLGTVVADIVVEGAQYGSATLRAVSVRGDSARFRGEPRSDALLVTRFGEGEDGLLLAVLAGPGYREEAVTGSLAASEAARQLAAAIGRSRAELSTDLRSGARDRLRYGLQRLTARAAAPLRSEAARRRQTPAAPNTPEEDAGSLHCLLVSLDPEATHRAAFGTGPGGLYLLRSGHWIDAYAARLLHHPDGQPPLPPGPSAHAPRPFRFRMVPATPGDILLLCTPGLAEPVAEEPAVAHFLSNHWAHPHPPGTVDFLRQVQVRAKGYADDRTAAAIWTE</sequence>
<dbReference type="EMBL" id="CP159872">
    <property type="protein sequence ID" value="XCM79062.1"/>
    <property type="molecule type" value="Genomic_DNA"/>
</dbReference>
<feature type="region of interest" description="Disordered" evidence="1">
    <location>
        <begin position="134"/>
        <end position="386"/>
    </location>
</feature>
<proteinExistence type="predicted"/>
<protein>
    <submittedName>
        <fullName evidence="2">Protein phosphatase 2C domain-containing protein</fullName>
    </submittedName>
</protein>
<dbReference type="InterPro" id="IPR036457">
    <property type="entry name" value="PPM-type-like_dom_sf"/>
</dbReference>
<dbReference type="KEGG" id="kcm:ABWK59_09050"/>
<feature type="compositionally biased region" description="Low complexity" evidence="1">
    <location>
        <begin position="180"/>
        <end position="190"/>
    </location>
</feature>
<evidence type="ECO:0000313" key="2">
    <source>
        <dbReference type="EMBL" id="XCM79062.1"/>
    </source>
</evidence>
<dbReference type="AlphaFoldDB" id="A0AAU8JS10"/>
<evidence type="ECO:0000256" key="1">
    <source>
        <dbReference type="SAM" id="MobiDB-lite"/>
    </source>
</evidence>